<dbReference type="InterPro" id="IPR014001">
    <property type="entry name" value="Helicase_ATP-bd"/>
</dbReference>
<dbReference type="InterPro" id="IPR020838">
    <property type="entry name" value="DBINO"/>
</dbReference>
<feature type="compositionally biased region" description="Basic and acidic residues" evidence="15">
    <location>
        <begin position="1565"/>
        <end position="1576"/>
    </location>
</feature>
<dbReference type="SUPFAM" id="SSF52540">
    <property type="entry name" value="P-loop containing nucleoside triphosphate hydrolases"/>
    <property type="match status" value="2"/>
</dbReference>
<feature type="domain" description="DBINO" evidence="18">
    <location>
        <begin position="500"/>
        <end position="625"/>
    </location>
</feature>
<keyword evidence="8" id="KW-0805">Transcription regulation</keyword>
<dbReference type="Gene3D" id="3.40.50.10810">
    <property type="entry name" value="Tandem AAA-ATPase domain"/>
    <property type="match status" value="1"/>
</dbReference>
<keyword evidence="12 14" id="KW-0234">DNA repair</keyword>
<dbReference type="Gene3D" id="3.40.50.300">
    <property type="entry name" value="P-loop containing nucleotide triphosphate hydrolases"/>
    <property type="match status" value="1"/>
</dbReference>
<evidence type="ECO:0000259" key="18">
    <source>
        <dbReference type="PROSITE" id="PS51413"/>
    </source>
</evidence>
<evidence type="ECO:0000256" key="10">
    <source>
        <dbReference type="ARBA" id="ARBA00023159"/>
    </source>
</evidence>
<dbReference type="Pfam" id="PF13892">
    <property type="entry name" value="DBINO"/>
    <property type="match status" value="1"/>
</dbReference>
<dbReference type="GO" id="GO:0006338">
    <property type="term" value="P:chromatin remodeling"/>
    <property type="evidence" value="ECO:0007669"/>
    <property type="project" value="UniProtKB-UniRule"/>
</dbReference>
<dbReference type="Gene3D" id="1.20.120.850">
    <property type="entry name" value="SWI2/SNF2 ATPases, N-terminal domain"/>
    <property type="match status" value="1"/>
</dbReference>
<keyword evidence="9 14" id="KW-0238">DNA-binding</keyword>
<evidence type="ECO:0000313" key="20">
    <source>
        <dbReference type="Proteomes" id="UP001295684"/>
    </source>
</evidence>
<organism evidence="19 20">
    <name type="scientific">Euplotes crassus</name>
    <dbReference type="NCBI Taxonomy" id="5936"/>
    <lineage>
        <taxon>Eukaryota</taxon>
        <taxon>Sar</taxon>
        <taxon>Alveolata</taxon>
        <taxon>Ciliophora</taxon>
        <taxon>Intramacronucleata</taxon>
        <taxon>Spirotrichea</taxon>
        <taxon>Hypotrichia</taxon>
        <taxon>Euplotida</taxon>
        <taxon>Euplotidae</taxon>
        <taxon>Moneuplotes</taxon>
    </lineage>
</organism>
<comment type="catalytic activity">
    <reaction evidence="14">
        <text>ATP + H2O = ADP + phosphate + H(+)</text>
        <dbReference type="Rhea" id="RHEA:13065"/>
        <dbReference type="ChEBI" id="CHEBI:15377"/>
        <dbReference type="ChEBI" id="CHEBI:15378"/>
        <dbReference type="ChEBI" id="CHEBI:30616"/>
        <dbReference type="ChEBI" id="CHEBI:43474"/>
        <dbReference type="ChEBI" id="CHEBI:456216"/>
    </reaction>
</comment>
<dbReference type="InterPro" id="IPR000330">
    <property type="entry name" value="SNF2_N"/>
</dbReference>
<dbReference type="GO" id="GO:0003677">
    <property type="term" value="F:DNA binding"/>
    <property type="evidence" value="ECO:0007669"/>
    <property type="project" value="UniProtKB-UniRule"/>
</dbReference>
<evidence type="ECO:0000313" key="19">
    <source>
        <dbReference type="EMBL" id="CAI2387323.1"/>
    </source>
</evidence>
<comment type="similarity">
    <text evidence="2 14">Belongs to the SNF2/RAD54 helicase family.</text>
</comment>
<dbReference type="PROSITE" id="PS51192">
    <property type="entry name" value="HELICASE_ATP_BIND_1"/>
    <property type="match status" value="1"/>
</dbReference>
<evidence type="ECO:0000256" key="3">
    <source>
        <dbReference type="ARBA" id="ARBA00019805"/>
    </source>
</evidence>
<dbReference type="EC" id="3.6.4.-" evidence="14"/>
<evidence type="ECO:0000256" key="7">
    <source>
        <dbReference type="ARBA" id="ARBA00022840"/>
    </source>
</evidence>
<keyword evidence="11" id="KW-0804">Transcription</keyword>
<comment type="caution">
    <text evidence="19">The sequence shown here is derived from an EMBL/GenBank/DDBJ whole genome shotgun (WGS) entry which is preliminary data.</text>
</comment>
<comment type="subunit">
    <text evidence="14">Component of the INO80 chromatin-remodeling complex.</text>
</comment>
<dbReference type="GO" id="GO:0005524">
    <property type="term" value="F:ATP binding"/>
    <property type="evidence" value="ECO:0007669"/>
    <property type="project" value="UniProtKB-UniRule"/>
</dbReference>
<dbReference type="PROSITE" id="PS51413">
    <property type="entry name" value="DBINO"/>
    <property type="match status" value="1"/>
</dbReference>
<feature type="region of interest" description="Disordered" evidence="15">
    <location>
        <begin position="1645"/>
        <end position="1665"/>
    </location>
</feature>
<evidence type="ECO:0000256" key="14">
    <source>
        <dbReference type="RuleBase" id="RU368001"/>
    </source>
</evidence>
<feature type="domain" description="Helicase C-terminal" evidence="17">
    <location>
        <begin position="1379"/>
        <end position="1536"/>
    </location>
</feature>
<evidence type="ECO:0000256" key="4">
    <source>
        <dbReference type="ARBA" id="ARBA00022741"/>
    </source>
</evidence>
<evidence type="ECO:0000259" key="16">
    <source>
        <dbReference type="PROSITE" id="PS51192"/>
    </source>
</evidence>
<dbReference type="GO" id="GO:0016887">
    <property type="term" value="F:ATP hydrolysis activity"/>
    <property type="evidence" value="ECO:0007669"/>
    <property type="project" value="TreeGrafter"/>
</dbReference>
<dbReference type="GO" id="GO:0042393">
    <property type="term" value="F:histone binding"/>
    <property type="evidence" value="ECO:0007669"/>
    <property type="project" value="TreeGrafter"/>
</dbReference>
<gene>
    <name evidence="19" type="ORF">ECRASSUSDP1_LOCUS28953</name>
</gene>
<feature type="compositionally biased region" description="Acidic residues" evidence="15">
    <location>
        <begin position="1645"/>
        <end position="1657"/>
    </location>
</feature>
<protein>
    <recommendedName>
        <fullName evidence="3 14">Chromatin-remodeling ATPase INO80</fullName>
        <ecNumber evidence="14">3.6.4.-</ecNumber>
    </recommendedName>
</protein>
<feature type="region of interest" description="Disordered" evidence="15">
    <location>
        <begin position="577"/>
        <end position="596"/>
    </location>
</feature>
<name>A0AAD2DC71_EUPCR</name>
<dbReference type="EMBL" id="CAMPGE010029838">
    <property type="protein sequence ID" value="CAI2387323.1"/>
    <property type="molecule type" value="Genomic_DNA"/>
</dbReference>
<evidence type="ECO:0000256" key="6">
    <source>
        <dbReference type="ARBA" id="ARBA00022801"/>
    </source>
</evidence>
<dbReference type="PROSITE" id="PS51194">
    <property type="entry name" value="HELICASE_CTER"/>
    <property type="match status" value="1"/>
</dbReference>
<dbReference type="InterPro" id="IPR001650">
    <property type="entry name" value="Helicase_C-like"/>
</dbReference>
<evidence type="ECO:0000256" key="12">
    <source>
        <dbReference type="ARBA" id="ARBA00023204"/>
    </source>
</evidence>
<evidence type="ECO:0000256" key="1">
    <source>
        <dbReference type="ARBA" id="ARBA00004123"/>
    </source>
</evidence>
<dbReference type="PANTHER" id="PTHR45685">
    <property type="entry name" value="HELICASE SRCAP-RELATED"/>
    <property type="match status" value="1"/>
</dbReference>
<evidence type="ECO:0000256" key="15">
    <source>
        <dbReference type="SAM" id="MobiDB-lite"/>
    </source>
</evidence>
<dbReference type="PANTHER" id="PTHR45685:SF2">
    <property type="entry name" value="CHROMATIN-REMODELING ATPASE INO80"/>
    <property type="match status" value="1"/>
</dbReference>
<keyword evidence="10" id="KW-0010">Activator</keyword>
<keyword evidence="4" id="KW-0547">Nucleotide-binding</keyword>
<reference evidence="19" key="1">
    <citation type="submission" date="2023-07" db="EMBL/GenBank/DDBJ databases">
        <authorList>
            <consortium name="AG Swart"/>
            <person name="Singh M."/>
            <person name="Singh A."/>
            <person name="Seah K."/>
            <person name="Emmerich C."/>
        </authorList>
    </citation>
    <scope>NUCLEOTIDE SEQUENCE</scope>
    <source>
        <strain evidence="19">DP1</strain>
    </source>
</reference>
<dbReference type="Proteomes" id="UP001295684">
    <property type="component" value="Unassembled WGS sequence"/>
</dbReference>
<dbReference type="Pfam" id="PF00271">
    <property type="entry name" value="Helicase_C"/>
    <property type="match status" value="1"/>
</dbReference>
<comment type="subcellular location">
    <subcellularLocation>
        <location evidence="1 14">Nucleus</location>
    </subcellularLocation>
</comment>
<evidence type="ECO:0000259" key="17">
    <source>
        <dbReference type="PROSITE" id="PS51194"/>
    </source>
</evidence>
<keyword evidence="7 14" id="KW-0067">ATP-binding</keyword>
<feature type="compositionally biased region" description="Basic residues" evidence="15">
    <location>
        <begin position="1554"/>
        <end position="1564"/>
    </location>
</feature>
<dbReference type="SMART" id="SM00490">
    <property type="entry name" value="HELICc"/>
    <property type="match status" value="1"/>
</dbReference>
<accession>A0AAD2DC71</accession>
<dbReference type="InterPro" id="IPR050520">
    <property type="entry name" value="INO80/SWR1_helicase"/>
</dbReference>
<dbReference type="Pfam" id="PF00176">
    <property type="entry name" value="SNF2-rel_dom"/>
    <property type="match status" value="1"/>
</dbReference>
<comment type="domain">
    <text evidence="14">The DBINO region is involved in binding to DNA.</text>
</comment>
<dbReference type="SMART" id="SM00487">
    <property type="entry name" value="DEXDc"/>
    <property type="match status" value="1"/>
</dbReference>
<comment type="function">
    <text evidence="14">ATPase component of the INO80 complex which remodels chromatin by shifting nucleosomes and is involved in DNA repair.</text>
</comment>
<dbReference type="FunFam" id="3.40.50.10810:FF:000051">
    <property type="entry name" value="Helicase SWR1"/>
    <property type="match status" value="1"/>
</dbReference>
<evidence type="ECO:0000256" key="9">
    <source>
        <dbReference type="ARBA" id="ARBA00023125"/>
    </source>
</evidence>
<dbReference type="InterPro" id="IPR027417">
    <property type="entry name" value="P-loop_NTPase"/>
</dbReference>
<dbReference type="GO" id="GO:0031011">
    <property type="term" value="C:Ino80 complex"/>
    <property type="evidence" value="ECO:0007669"/>
    <property type="project" value="UniProtKB-UniRule"/>
</dbReference>
<feature type="compositionally biased region" description="Basic and acidic residues" evidence="15">
    <location>
        <begin position="1592"/>
        <end position="1609"/>
    </location>
</feature>
<dbReference type="GO" id="GO:0006281">
    <property type="term" value="P:DNA repair"/>
    <property type="evidence" value="ECO:0007669"/>
    <property type="project" value="UniProtKB-UniRule"/>
</dbReference>
<keyword evidence="6 14" id="KW-0378">Hydrolase</keyword>
<feature type="region of interest" description="Disordered" evidence="15">
    <location>
        <begin position="1549"/>
        <end position="1609"/>
    </location>
</feature>
<proteinExistence type="inferred from homology"/>
<dbReference type="InterPro" id="IPR038718">
    <property type="entry name" value="SNF2-like_sf"/>
</dbReference>
<evidence type="ECO:0000256" key="11">
    <source>
        <dbReference type="ARBA" id="ARBA00023163"/>
    </source>
</evidence>
<evidence type="ECO:0000256" key="2">
    <source>
        <dbReference type="ARBA" id="ARBA00007025"/>
    </source>
</evidence>
<keyword evidence="13" id="KW-0539">Nucleus</keyword>
<evidence type="ECO:0000256" key="13">
    <source>
        <dbReference type="ARBA" id="ARBA00023242"/>
    </source>
</evidence>
<evidence type="ECO:0000256" key="8">
    <source>
        <dbReference type="ARBA" id="ARBA00023015"/>
    </source>
</evidence>
<dbReference type="CDD" id="cd18793">
    <property type="entry name" value="SF2_C_SNF"/>
    <property type="match status" value="1"/>
</dbReference>
<dbReference type="InterPro" id="IPR049730">
    <property type="entry name" value="SNF2/RAD54-like_C"/>
</dbReference>
<keyword evidence="20" id="KW-1185">Reference proteome</keyword>
<feature type="domain" description="Helicase ATP-binding" evidence="16">
    <location>
        <begin position="709"/>
        <end position="880"/>
    </location>
</feature>
<keyword evidence="5 14" id="KW-0227">DNA damage</keyword>
<sequence>MYSYDMSASNEGTKKNNRDFQNINRSNIVNTVGADTRIPVFGDAQINSQDRQSRKIKQDKAIELQKGGELPRRGTFDPPTFQELVTKSNELFESRHHILSKLSSNGIYDEMDEKDEDLIELMKDTLNQPDIIYKETAKSVVQSCKDSYRIQNLIKEKIFETSQYSSFKNKVDDFYKRSEVFMHAVSSDDEAPSNLDPAVRFDPKEIRKRIKNLPNRNSQAKSRKEMKKRAKKIIKKLKTEAFDCEDYNRSSKNLVELQRLVLRNKVKRAAPTKRKTNIEFNQKTILELKKELENLVTSSKDMKSLQYYEDQISFYRLEKRFKEREKEPDRNEPSVINSSYKLVKKNAARIQNIIMDSCGIHPEKIGYERPRKEAYKKGNTIIKVIGVTKEDILSLPQYRIQPDKMPTFSGMFERSEVPAAASTSLGNNNMMVSNVSTFSHTKTEGLPVISLSFNPYECDTELKKQTYKKVMADLSAKKEKFKKLEPEMREKMETMAIQKEWAIISKKEVPKMAKAFQKNSSEIEQNNKKILANIQKDVKKRTNKILKPARECLQRARRLQREMLTYWRKKDKEIQERKKKRDKAEKEIKKKQDEERESLNQKKRLELIMRKSEIYTHFMATKLGLAEQDKREAKGEVEIDEAEAEAAVIDIIKKKENEKKKFNLPVEKDRSDEIRLDTVDTSMSTVFSQPNSFKGTLKEYQIKGLRWLDSLYQQGINGILADEMGLGKTIQAISLLSHLSENRNDWGPFCIVAPSTTLHNWKNEIERFCPNLRVLPYWGNSAERKMLRKFFNPKHLNMPYSPFHVVITSYQLIAMDEKYFKRPKWRYMILDEAQAIKNYQSQRWGVLLSFDSRNRLLLTGTPIQNSMAELWALLHFIMPDLFDSHDQFQEWFSKDIESQALKDEGEINKRHLERLHKVLKPFMLRRVKKDVENELGPKTEYNEICEMTYRQRTFYKELKNMVKGKNIIQTLNAKNKLENLMNLVMQLRKVCNHPELLKPKETNSPLLMIPASDYDRKCLSTKISGMSTTIPNKYKEVFVRNYNPISYHLPKTVYDECYGLWTHQCKLATKEIWYGLSNTTKQRFFNIYAANRVYENTYNPSCEQKFNDVQMRSFTKNCFSAHLLYGLTFGNIEYLSHADPFLQVVCLLHFLSKGYRKNYFNHVFNNSEEIVELKYGSMMDEGISLSIVNPSQTILYSFTEYKLFEQNSKKIEEEKIITEDAVMENTEESKQISMKQKLNLEELPPLVYEDISTMKRGLVDNNAKLEIYQSEVISCPVDLYCLSSSFMAKFTRESHNFHAKRIIFGGERISPSKSTTPGRLLRDKSTLLPCDGKLDHLNNFPCAIEGGTTDLMLFNSKGYSGIEIPDFKRLINDCGKMKILDKLLKKLYNEKHRCLIFCQMTKMMDIIEEYLSWMQYQYFRMDGSTQINDRRDMVEEYQKNENIFCFLLSTRAGGLGVTLTGADTVIFYDNDWNPTMDAQATDRAHRIGQTKPVSVYRLITRHTVEENILKRAKQKENVQSTVYAGGALRADVLKPSEIVGLLVDEENEDDKKPRSFIKPKRKPKKEKEEVKKKIGDLDSIEPAQGAHKIHYHHLEKGDRNLKTTDEDEEKAKEALKYLKQHKNEDDNEEDDVNIDNELKDILDNEDDAEINLEDDEVDKIQIDES</sequence>
<evidence type="ECO:0000256" key="5">
    <source>
        <dbReference type="ARBA" id="ARBA00022763"/>
    </source>
</evidence>